<organism evidence="1 2">
    <name type="scientific">Pseudonaja textilis</name>
    <name type="common">Eastern brown snake</name>
    <dbReference type="NCBI Taxonomy" id="8673"/>
    <lineage>
        <taxon>Eukaryota</taxon>
        <taxon>Metazoa</taxon>
        <taxon>Chordata</taxon>
        <taxon>Craniata</taxon>
        <taxon>Vertebrata</taxon>
        <taxon>Euteleostomi</taxon>
        <taxon>Lepidosauria</taxon>
        <taxon>Squamata</taxon>
        <taxon>Bifurcata</taxon>
        <taxon>Unidentata</taxon>
        <taxon>Episquamata</taxon>
        <taxon>Toxicofera</taxon>
        <taxon>Serpentes</taxon>
        <taxon>Colubroidea</taxon>
        <taxon>Elapidae</taxon>
        <taxon>Hydrophiinae</taxon>
        <taxon>Pseudonaja</taxon>
    </lineage>
</organism>
<reference evidence="1" key="1">
    <citation type="submission" date="2025-08" db="UniProtKB">
        <authorList>
            <consortium name="Ensembl"/>
        </authorList>
    </citation>
    <scope>IDENTIFICATION</scope>
</reference>
<proteinExistence type="predicted"/>
<name>A0A670Y364_PSETE</name>
<protein>
    <recommendedName>
        <fullName evidence="3">Plastocyanin-like domain-containing protein</fullName>
    </recommendedName>
</protein>
<evidence type="ECO:0000313" key="2">
    <source>
        <dbReference type="Proteomes" id="UP000472273"/>
    </source>
</evidence>
<dbReference type="Ensembl" id="ENSPTXT00000006693.1">
    <property type="protein sequence ID" value="ENSPTXP00000006474.1"/>
    <property type="gene ID" value="ENSPTXG00000004730.1"/>
</dbReference>
<dbReference type="SUPFAM" id="SSF49503">
    <property type="entry name" value="Cupredoxins"/>
    <property type="match status" value="1"/>
</dbReference>
<dbReference type="GeneTree" id="ENSGT00940000158517"/>
<dbReference type="Gene3D" id="2.60.40.420">
    <property type="entry name" value="Cupredoxins - blue copper proteins"/>
    <property type="match status" value="1"/>
</dbReference>
<accession>A0A670Y364</accession>
<evidence type="ECO:0000313" key="1">
    <source>
        <dbReference type="Ensembl" id="ENSPTXP00000006474.1"/>
    </source>
</evidence>
<dbReference type="InterPro" id="IPR008972">
    <property type="entry name" value="Cupredoxin"/>
</dbReference>
<evidence type="ECO:0008006" key="3">
    <source>
        <dbReference type="Google" id="ProtNLM"/>
    </source>
</evidence>
<sequence>MYAHFQSFSYKKAIFRQFMDDSYSHEVAKPLWLGLLGPELKAEEKDTFIIHFKNFASRPYSVHLHRGLSRTPVNPQKLIPGPIPSLKLSTISESKPLH</sequence>
<dbReference type="Proteomes" id="UP000472273">
    <property type="component" value="Unplaced"/>
</dbReference>
<dbReference type="AlphaFoldDB" id="A0A670Y364"/>
<reference evidence="1" key="2">
    <citation type="submission" date="2025-09" db="UniProtKB">
        <authorList>
            <consortium name="Ensembl"/>
        </authorList>
    </citation>
    <scope>IDENTIFICATION</scope>
</reference>
<keyword evidence="2" id="KW-1185">Reference proteome</keyword>